<dbReference type="InterPro" id="IPR036188">
    <property type="entry name" value="FAD/NAD-bd_sf"/>
</dbReference>
<dbReference type="GO" id="GO:0070224">
    <property type="term" value="F:sulfide:quinone oxidoreductase activity"/>
    <property type="evidence" value="ECO:0007669"/>
    <property type="project" value="TreeGrafter"/>
</dbReference>
<dbReference type="PANTHER" id="PTHR10632">
    <property type="entry name" value="SULFIDE:QUINONE OXIDOREDUCTASE"/>
    <property type="match status" value="1"/>
</dbReference>
<evidence type="ECO:0000313" key="3">
    <source>
        <dbReference type="Proteomes" id="UP000683360"/>
    </source>
</evidence>
<dbReference type="AlphaFoldDB" id="A0A8S3T3V0"/>
<dbReference type="Gene3D" id="3.50.50.60">
    <property type="entry name" value="FAD/NAD(P)-binding domain"/>
    <property type="match status" value="2"/>
</dbReference>
<gene>
    <name evidence="2" type="ORF">MEDL_41489</name>
</gene>
<dbReference type="GO" id="GO:0106436">
    <property type="term" value="F:glutathione-dependent sulfide quinone oxidoreductase activity"/>
    <property type="evidence" value="ECO:0007669"/>
    <property type="project" value="UniProtKB-EC"/>
</dbReference>
<dbReference type="EMBL" id="CAJPWZ010001998">
    <property type="protein sequence ID" value="CAG2228566.1"/>
    <property type="molecule type" value="Genomic_DNA"/>
</dbReference>
<comment type="caution">
    <text evidence="2">The sequence shown here is derived from an EMBL/GenBank/DDBJ whole genome shotgun (WGS) entry which is preliminary data.</text>
</comment>
<dbReference type="InterPro" id="IPR023753">
    <property type="entry name" value="FAD/NAD-binding_dom"/>
</dbReference>
<reference evidence="2" key="1">
    <citation type="submission" date="2021-03" db="EMBL/GenBank/DDBJ databases">
        <authorList>
            <person name="Bekaert M."/>
        </authorList>
    </citation>
    <scope>NUCLEOTIDE SEQUENCE</scope>
</reference>
<evidence type="ECO:0000313" key="2">
    <source>
        <dbReference type="EMBL" id="CAG2228566.1"/>
    </source>
</evidence>
<organism evidence="2 3">
    <name type="scientific">Mytilus edulis</name>
    <name type="common">Blue mussel</name>
    <dbReference type="NCBI Taxonomy" id="6550"/>
    <lineage>
        <taxon>Eukaryota</taxon>
        <taxon>Metazoa</taxon>
        <taxon>Spiralia</taxon>
        <taxon>Lophotrochozoa</taxon>
        <taxon>Mollusca</taxon>
        <taxon>Bivalvia</taxon>
        <taxon>Autobranchia</taxon>
        <taxon>Pteriomorphia</taxon>
        <taxon>Mytilida</taxon>
        <taxon>Mytiloidea</taxon>
        <taxon>Mytilidae</taxon>
        <taxon>Mytilinae</taxon>
        <taxon>Mytilus</taxon>
    </lineage>
</organism>
<dbReference type="GO" id="GO:0005739">
    <property type="term" value="C:mitochondrion"/>
    <property type="evidence" value="ECO:0007669"/>
    <property type="project" value="TreeGrafter"/>
</dbReference>
<keyword evidence="3" id="KW-1185">Reference proteome</keyword>
<dbReference type="SUPFAM" id="SSF51905">
    <property type="entry name" value="FAD/NAD(P)-binding domain"/>
    <property type="match status" value="2"/>
</dbReference>
<keyword evidence="2" id="KW-0560">Oxidoreductase</keyword>
<dbReference type="EC" id="1.8.5.8" evidence="2"/>
<dbReference type="GO" id="GO:0070221">
    <property type="term" value="P:sulfide oxidation, using sulfide:quinone oxidoreductase"/>
    <property type="evidence" value="ECO:0007669"/>
    <property type="project" value="TreeGrafter"/>
</dbReference>
<protein>
    <submittedName>
        <fullName evidence="2">SQOR</fullName>
        <ecNumber evidence="2">1.8.5.8</ecNumber>
    </submittedName>
</protein>
<evidence type="ECO:0000259" key="1">
    <source>
        <dbReference type="Pfam" id="PF07992"/>
    </source>
</evidence>
<dbReference type="Pfam" id="PF07992">
    <property type="entry name" value="Pyr_redox_2"/>
    <property type="match status" value="1"/>
</dbReference>
<feature type="domain" description="FAD/NAD(P)-binding" evidence="1">
    <location>
        <begin position="30"/>
        <end position="146"/>
    </location>
</feature>
<dbReference type="GO" id="GO:0071949">
    <property type="term" value="F:FAD binding"/>
    <property type="evidence" value="ECO:0007669"/>
    <property type="project" value="TreeGrafter"/>
</dbReference>
<dbReference type="OrthoDB" id="5376590at2759"/>
<dbReference type="Proteomes" id="UP000683360">
    <property type="component" value="Unassembled WGS sequence"/>
</dbReference>
<proteinExistence type="predicted"/>
<sequence length="435" mass="48411">MASTKLLVVASRKSVTKSFSTSSASLGRHYKLLIVGSGSGGCAIASKFSRKLGAGHVGIIEPKDDHYYQPWFTLVGGGIKKVEDSGKKMSEVIPRKADWLKTTAEAFDPKNCTVTTATGEEIKYDFLVMACGLQLNYNLIKGLPEGFDKDPMLCSNYDYEYVQKTWPAIQKFKGGNAIFTMPNTPVKCAGAPQKIMYLAEEAWQKSGVRDKSTVMYNTSLSSGVRDKSTVMYNTSLSVLFGVKKYAAGLHKVVDSRDIKINYQRNLIEVNTDKREAIFQKLDSPGETQTYKYDFMHITPPMSTPDPVRKSCLVDEAGYVDVDQGTLQHKKYPNIFAIGDCFNAPTSKTAAAAASQSGYLEKNLTAVMNGKPAYVKYDGYTSCPLITGREKCIMAEFNYDSLPLETFPIDQGKERRSMYHVKKDIIPMIYWNMMLK</sequence>
<accession>A0A8S3T3V0</accession>
<name>A0A8S3T3V0_MYTED</name>
<dbReference type="EMBL" id="CAJPWZ010001998">
    <property type="protein sequence ID" value="CAG2228564.1"/>
    <property type="molecule type" value="Genomic_DNA"/>
</dbReference>
<dbReference type="PANTHER" id="PTHR10632:SF2">
    <property type="entry name" value="SULFIDE:QUINONE OXIDOREDUCTASE, MITOCHONDRIAL"/>
    <property type="match status" value="1"/>
</dbReference>
<dbReference type="InterPro" id="IPR015904">
    <property type="entry name" value="Sulphide_quinone_reductase"/>
</dbReference>